<proteinExistence type="predicted"/>
<evidence type="ECO:0000313" key="1">
    <source>
        <dbReference type="EMBL" id="MCT7981236.1"/>
    </source>
</evidence>
<protein>
    <submittedName>
        <fullName evidence="1">Uncharacterized protein</fullName>
    </submittedName>
</protein>
<gene>
    <name evidence="1" type="ORF">NG792_26275</name>
</gene>
<reference evidence="1 2" key="1">
    <citation type="journal article" date="2022" name="Front. Microbiol.">
        <title>High genomic differentiation and limited gene flow indicate recent cryptic speciation within the genus Laspinema (cyanobacteria).</title>
        <authorList>
            <person name="Stanojkovic A."/>
            <person name="Skoupy S."/>
            <person name="Skaloud P."/>
            <person name="Dvorak P."/>
        </authorList>
    </citation>
    <scope>NUCLEOTIDE SEQUENCE [LARGE SCALE GENOMIC DNA]</scope>
    <source>
        <strain evidence="1 2">D3b</strain>
    </source>
</reference>
<dbReference type="EMBL" id="JAMXFA010000057">
    <property type="protein sequence ID" value="MCT7981236.1"/>
    <property type="molecule type" value="Genomic_DNA"/>
</dbReference>
<dbReference type="Proteomes" id="UP001525961">
    <property type="component" value="Unassembled WGS sequence"/>
</dbReference>
<dbReference type="RefSeq" id="WP_261237432.1">
    <property type="nucleotide sequence ID" value="NZ_JAMXFA010000057.1"/>
</dbReference>
<evidence type="ECO:0000313" key="2">
    <source>
        <dbReference type="Proteomes" id="UP001525961"/>
    </source>
</evidence>
<comment type="caution">
    <text evidence="1">The sequence shown here is derived from an EMBL/GenBank/DDBJ whole genome shotgun (WGS) entry which is preliminary data.</text>
</comment>
<sequence length="156" mass="17660">MKFKWFQNPDILQGRLIYVQQDYAFNFLPSSRSTITSLVIDTLQLSIDHKGRVLEVWGYCPYQSWQLAEIYPPNYIPGSVFVELEDIIPGVSEQIAGVGEWDIFVNSNTGWVCIEKEKQSPSAIAIEFASNSVAVLEENCLKAIWLHPENLPAPVV</sequence>
<keyword evidence="2" id="KW-1185">Reference proteome</keyword>
<name>A0ABT2NEW7_9CYAN</name>
<accession>A0ABT2NEW7</accession>
<organism evidence="1 2">
    <name type="scientific">Laspinema olomoucense D3b</name>
    <dbReference type="NCBI Taxonomy" id="2953688"/>
    <lineage>
        <taxon>Bacteria</taxon>
        <taxon>Bacillati</taxon>
        <taxon>Cyanobacteriota</taxon>
        <taxon>Cyanophyceae</taxon>
        <taxon>Oscillatoriophycideae</taxon>
        <taxon>Oscillatoriales</taxon>
        <taxon>Laspinemataceae</taxon>
        <taxon>Laspinema</taxon>
        <taxon>Laspinema olomoucense</taxon>
    </lineage>
</organism>